<dbReference type="PANTHER" id="PTHR12901:SF9">
    <property type="entry name" value="COENZYME Q-BINDING PROTEIN COQ10 HOMOLOG B, MITOCHONDRIAL"/>
    <property type="match status" value="1"/>
</dbReference>
<feature type="domain" description="Coenzyme Q-binding protein COQ10 START" evidence="10">
    <location>
        <begin position="70"/>
        <end position="113"/>
    </location>
</feature>
<dbReference type="AlphaFoldDB" id="A0A8C9IHD3"/>
<dbReference type="GO" id="GO:0045333">
    <property type="term" value="P:cellular respiration"/>
    <property type="evidence" value="ECO:0007669"/>
    <property type="project" value="InterPro"/>
</dbReference>
<evidence type="ECO:0000256" key="4">
    <source>
        <dbReference type="ARBA" id="ARBA00022792"/>
    </source>
</evidence>
<name>A0A8C9IHD3_9PRIM</name>
<dbReference type="InterPro" id="IPR023393">
    <property type="entry name" value="START-like_dom_sf"/>
</dbReference>
<evidence type="ECO:0000313" key="12">
    <source>
        <dbReference type="Proteomes" id="UP000694416"/>
    </source>
</evidence>
<comment type="similarity">
    <text evidence="2">Belongs to the COQ10 family.</text>
</comment>
<dbReference type="InterPro" id="IPR005031">
    <property type="entry name" value="COQ10_START"/>
</dbReference>
<keyword evidence="5" id="KW-0809">Transit peptide</keyword>
<dbReference type="InterPro" id="IPR044996">
    <property type="entry name" value="COQ10-like"/>
</dbReference>
<keyword evidence="6" id="KW-0496">Mitochondrion</keyword>
<dbReference type="Pfam" id="PF03364">
    <property type="entry name" value="Polyketide_cyc"/>
    <property type="match status" value="1"/>
</dbReference>
<evidence type="ECO:0000256" key="2">
    <source>
        <dbReference type="ARBA" id="ARBA00006885"/>
    </source>
</evidence>
<protein>
    <recommendedName>
        <fullName evidence="9">Coenzyme Q-binding protein COQ10 homolog B, mitochondrial</fullName>
    </recommendedName>
</protein>
<evidence type="ECO:0000256" key="1">
    <source>
        <dbReference type="ARBA" id="ARBA00004443"/>
    </source>
</evidence>
<dbReference type="Gene3D" id="3.30.530.20">
    <property type="match status" value="1"/>
</dbReference>
<accession>A0A8C9IHD3</accession>
<evidence type="ECO:0000313" key="11">
    <source>
        <dbReference type="Ensembl" id="ENSPTEP00000034977.1"/>
    </source>
</evidence>
<comment type="subunit">
    <text evidence="3">Interacts with coenzyme Q.</text>
</comment>
<reference evidence="11" key="2">
    <citation type="submission" date="2025-09" db="UniProtKB">
        <authorList>
            <consortium name="Ensembl"/>
        </authorList>
    </citation>
    <scope>IDENTIFICATION</scope>
</reference>
<keyword evidence="12" id="KW-1185">Reference proteome</keyword>
<evidence type="ECO:0000256" key="7">
    <source>
        <dbReference type="ARBA" id="ARBA00023136"/>
    </source>
</evidence>
<evidence type="ECO:0000256" key="9">
    <source>
        <dbReference type="ARBA" id="ARBA00039620"/>
    </source>
</evidence>
<keyword evidence="7" id="KW-0472">Membrane</keyword>
<proteinExistence type="inferred from homology"/>
<sequence>MFSKNTTFASIVSVQFGKYLVYCGILMSRARLLHTSILIKEICAVSFFKIAAPLINKRKYSERRILGYLMQKMYDVVLGMEDYKHFIPWCKKSDIISKRSGYYKTLLETEFPPISLFKLLADGRAGLQLRKSLSFYHSFSIKFFALGWV</sequence>
<dbReference type="GO" id="GO:0048039">
    <property type="term" value="F:ubiquinone binding"/>
    <property type="evidence" value="ECO:0007669"/>
    <property type="project" value="InterPro"/>
</dbReference>
<evidence type="ECO:0000256" key="6">
    <source>
        <dbReference type="ARBA" id="ARBA00023128"/>
    </source>
</evidence>
<dbReference type="Ensembl" id="ENSPTET00000047675.1">
    <property type="protein sequence ID" value="ENSPTEP00000034977.1"/>
    <property type="gene ID" value="ENSPTEG00000033107.1"/>
</dbReference>
<dbReference type="GO" id="GO:0005743">
    <property type="term" value="C:mitochondrial inner membrane"/>
    <property type="evidence" value="ECO:0007669"/>
    <property type="project" value="UniProtKB-SubCell"/>
</dbReference>
<evidence type="ECO:0000256" key="3">
    <source>
        <dbReference type="ARBA" id="ARBA00011814"/>
    </source>
</evidence>
<comment type="function">
    <text evidence="8">Required for the function of coenzyme Q in the respiratory chain. May serve as a chaperone or may be involved in the transport of Q6 from its site of synthesis to the catalytic sites of the respiratory complexes.</text>
</comment>
<comment type="subcellular location">
    <subcellularLocation>
        <location evidence="1">Mitochondrion inner membrane</location>
        <topology evidence="1">Peripheral membrane protein</topology>
        <orientation evidence="1">Matrix side</orientation>
    </subcellularLocation>
</comment>
<dbReference type="PANTHER" id="PTHR12901">
    <property type="entry name" value="SPERM PROTEIN HOMOLOG"/>
    <property type="match status" value="1"/>
</dbReference>
<evidence type="ECO:0000256" key="8">
    <source>
        <dbReference type="ARBA" id="ARBA00024947"/>
    </source>
</evidence>
<keyword evidence="4" id="KW-0999">Mitochondrion inner membrane</keyword>
<evidence type="ECO:0000256" key="5">
    <source>
        <dbReference type="ARBA" id="ARBA00022946"/>
    </source>
</evidence>
<reference evidence="11" key="1">
    <citation type="submission" date="2025-08" db="UniProtKB">
        <authorList>
            <consortium name="Ensembl"/>
        </authorList>
    </citation>
    <scope>IDENTIFICATION</scope>
</reference>
<organism evidence="11 12">
    <name type="scientific">Piliocolobus tephrosceles</name>
    <name type="common">Ugandan red Colobus</name>
    <dbReference type="NCBI Taxonomy" id="591936"/>
    <lineage>
        <taxon>Eukaryota</taxon>
        <taxon>Metazoa</taxon>
        <taxon>Chordata</taxon>
        <taxon>Craniata</taxon>
        <taxon>Vertebrata</taxon>
        <taxon>Euteleostomi</taxon>
        <taxon>Mammalia</taxon>
        <taxon>Eutheria</taxon>
        <taxon>Euarchontoglires</taxon>
        <taxon>Primates</taxon>
        <taxon>Haplorrhini</taxon>
        <taxon>Catarrhini</taxon>
        <taxon>Cercopithecidae</taxon>
        <taxon>Colobinae</taxon>
        <taxon>Piliocolobus</taxon>
    </lineage>
</organism>
<dbReference type="Proteomes" id="UP000694416">
    <property type="component" value="Unplaced"/>
</dbReference>
<evidence type="ECO:0000259" key="10">
    <source>
        <dbReference type="Pfam" id="PF03364"/>
    </source>
</evidence>